<gene>
    <name evidence="2" type="ORF">C464_01731</name>
</gene>
<dbReference type="PANTHER" id="PTHR35902">
    <property type="entry name" value="S-LAYER DOMAIN-LIKE PROTEIN-RELATED"/>
    <property type="match status" value="1"/>
</dbReference>
<keyword evidence="1" id="KW-0812">Transmembrane</keyword>
<dbReference type="PATRIC" id="fig|1227466.3.peg.348"/>
<accession>M0EV72</accession>
<evidence type="ECO:0000256" key="1">
    <source>
        <dbReference type="SAM" id="Phobius"/>
    </source>
</evidence>
<evidence type="ECO:0000313" key="2">
    <source>
        <dbReference type="EMBL" id="ELZ50802.1"/>
    </source>
</evidence>
<evidence type="ECO:0000313" key="3">
    <source>
        <dbReference type="Proteomes" id="UP000011509"/>
    </source>
</evidence>
<sequence length="120" mass="12726">MTVTNNLGEPASDLEARLFANDPLETGDTDTGYVQSLGAGESTTMMFELSTTGSATPGSTYPISLDFRYDDVDGDSQLSDTYRVPIEVTASEGGGLPLPIIFLAVLVVGTGGLIVYRRRQ</sequence>
<keyword evidence="1" id="KW-1133">Transmembrane helix</keyword>
<organism evidence="2 3">
    <name type="scientific">Halorubrum coriense DSM 10284</name>
    <dbReference type="NCBI Taxonomy" id="1227466"/>
    <lineage>
        <taxon>Archaea</taxon>
        <taxon>Methanobacteriati</taxon>
        <taxon>Methanobacteriota</taxon>
        <taxon>Stenosarchaea group</taxon>
        <taxon>Halobacteria</taxon>
        <taxon>Halobacteriales</taxon>
        <taxon>Haloferacaceae</taxon>
        <taxon>Halorubrum</taxon>
    </lineage>
</organism>
<name>M0EV72_9EURY</name>
<protein>
    <submittedName>
        <fullName evidence="2">Putative exo-alpha-sialidase</fullName>
    </submittedName>
</protein>
<comment type="caution">
    <text evidence="2">The sequence shown here is derived from an EMBL/GenBank/DDBJ whole genome shotgun (WGS) entry which is preliminary data.</text>
</comment>
<dbReference type="PANTHER" id="PTHR35902:SF3">
    <property type="entry name" value="NPCBM-ASSOCIATED, NEW3 DOMAIN OF ALPHA-GALACTOSIDASE"/>
    <property type="match status" value="1"/>
</dbReference>
<proteinExistence type="predicted"/>
<dbReference type="AlphaFoldDB" id="M0EV72"/>
<dbReference type="Proteomes" id="UP000011509">
    <property type="component" value="Unassembled WGS sequence"/>
</dbReference>
<keyword evidence="3" id="KW-1185">Reference proteome</keyword>
<feature type="transmembrane region" description="Helical" evidence="1">
    <location>
        <begin position="96"/>
        <end position="116"/>
    </location>
</feature>
<keyword evidence="1" id="KW-0472">Membrane</keyword>
<reference evidence="2 3" key="1">
    <citation type="journal article" date="2014" name="PLoS Genet.">
        <title>Phylogenetically driven sequencing of extremely halophilic archaea reveals strategies for static and dynamic osmo-response.</title>
        <authorList>
            <person name="Becker E.A."/>
            <person name="Seitzer P.M."/>
            <person name="Tritt A."/>
            <person name="Larsen D."/>
            <person name="Krusor M."/>
            <person name="Yao A.I."/>
            <person name="Wu D."/>
            <person name="Madern D."/>
            <person name="Eisen J.A."/>
            <person name="Darling A.E."/>
            <person name="Facciotti M.T."/>
        </authorList>
    </citation>
    <scope>NUCLEOTIDE SEQUENCE [LARGE SCALE GENOMIC DNA]</scope>
    <source>
        <strain evidence="2 3">DSM 10284</strain>
    </source>
</reference>
<dbReference type="EMBL" id="AOJL01000011">
    <property type="protein sequence ID" value="ELZ50802.1"/>
    <property type="molecule type" value="Genomic_DNA"/>
</dbReference>